<dbReference type="InterPro" id="IPR018959">
    <property type="entry name" value="DUF1989"/>
</dbReference>
<sequence>MNLTVSSARSERFAMYTTRPKIAKDCCFCSARQHNQAIRPMLPSVTGAGLQKFQQIYHPTAAPLHRVRSGRQHKTERLQVHAAAAVEEKPATFKTVGERQEVPAYKGRAVELEKGQYIKVINTPGTQVVDFFAMNRDNAKDGYLREVMSMHHSHDNIGKLIPVPGDVMVTSRRKPILTVMEDTGPGVHDTLVAACDHHLYEQQLGIKPEDPHDSCTNNLHTSLAALGWKLTDDPDTYLTPGPFNLWMNVPFTPEGLLKDWWAPPAPGQKPGDYVIMRAEMNCVCVMSACPSDDICGINGPDGTQSVHYEVLESA</sequence>
<accession>A0AAW1NTR5</accession>
<proteinExistence type="predicted"/>
<protein>
    <recommendedName>
        <fullName evidence="1">DUF1989 domain-containing protein</fullName>
    </recommendedName>
</protein>
<comment type="caution">
    <text evidence="2">The sequence shown here is derived from an EMBL/GenBank/DDBJ whole genome shotgun (WGS) entry which is preliminary data.</text>
</comment>
<organism evidence="2 3">
    <name type="scientific">Symbiochloris irregularis</name>
    <dbReference type="NCBI Taxonomy" id="706552"/>
    <lineage>
        <taxon>Eukaryota</taxon>
        <taxon>Viridiplantae</taxon>
        <taxon>Chlorophyta</taxon>
        <taxon>core chlorophytes</taxon>
        <taxon>Trebouxiophyceae</taxon>
        <taxon>Trebouxiales</taxon>
        <taxon>Trebouxiaceae</taxon>
        <taxon>Symbiochloris</taxon>
    </lineage>
</organism>
<dbReference type="PANTHER" id="PTHR31527:SF0">
    <property type="entry name" value="RE64534P"/>
    <property type="match status" value="1"/>
</dbReference>
<name>A0AAW1NTR5_9CHLO</name>
<evidence type="ECO:0000259" key="1">
    <source>
        <dbReference type="Pfam" id="PF09347"/>
    </source>
</evidence>
<dbReference type="EMBL" id="JALJOQ010000140">
    <property type="protein sequence ID" value="KAK9794333.1"/>
    <property type="molecule type" value="Genomic_DNA"/>
</dbReference>
<evidence type="ECO:0000313" key="3">
    <source>
        <dbReference type="Proteomes" id="UP001465755"/>
    </source>
</evidence>
<dbReference type="PANTHER" id="PTHR31527">
    <property type="entry name" value="RE64534P"/>
    <property type="match status" value="1"/>
</dbReference>
<evidence type="ECO:0000313" key="2">
    <source>
        <dbReference type="EMBL" id="KAK9794333.1"/>
    </source>
</evidence>
<dbReference type="Proteomes" id="UP001465755">
    <property type="component" value="Unassembled WGS sequence"/>
</dbReference>
<keyword evidence="3" id="KW-1185">Reference proteome</keyword>
<dbReference type="Pfam" id="PF09347">
    <property type="entry name" value="DUF1989"/>
    <property type="match status" value="1"/>
</dbReference>
<feature type="domain" description="DUF1989" evidence="1">
    <location>
        <begin position="101"/>
        <end position="283"/>
    </location>
</feature>
<gene>
    <name evidence="2" type="ORF">WJX73_002736</name>
</gene>
<reference evidence="2 3" key="1">
    <citation type="journal article" date="2024" name="Nat. Commun.">
        <title>Phylogenomics reveals the evolutionary origins of lichenization in chlorophyte algae.</title>
        <authorList>
            <person name="Puginier C."/>
            <person name="Libourel C."/>
            <person name="Otte J."/>
            <person name="Skaloud P."/>
            <person name="Haon M."/>
            <person name="Grisel S."/>
            <person name="Petersen M."/>
            <person name="Berrin J.G."/>
            <person name="Delaux P.M."/>
            <person name="Dal Grande F."/>
            <person name="Keller J."/>
        </authorList>
    </citation>
    <scope>NUCLEOTIDE SEQUENCE [LARGE SCALE GENOMIC DNA]</scope>
    <source>
        <strain evidence="2 3">SAG 2036</strain>
    </source>
</reference>
<dbReference type="AlphaFoldDB" id="A0AAW1NTR5"/>